<dbReference type="Ensembl" id="ENSPKIT00000018377.1">
    <property type="protein sequence ID" value="ENSPKIP00000037412.1"/>
    <property type="gene ID" value="ENSPKIG00000015572.1"/>
</dbReference>
<evidence type="ECO:0000313" key="5">
    <source>
        <dbReference type="Ensembl" id="ENSPKIP00000037412.1"/>
    </source>
</evidence>
<dbReference type="InterPro" id="IPR007015">
    <property type="entry name" value="DNA_pol_V/MYBBP1A"/>
</dbReference>
<feature type="region of interest" description="Disordered" evidence="4">
    <location>
        <begin position="1183"/>
        <end position="1293"/>
    </location>
</feature>
<feature type="compositionally biased region" description="Acidic residues" evidence="4">
    <location>
        <begin position="749"/>
        <end position="760"/>
    </location>
</feature>
<evidence type="ECO:0000256" key="3">
    <source>
        <dbReference type="ARBA" id="ARBA00023242"/>
    </source>
</evidence>
<dbReference type="KEGG" id="pki:111847884"/>
<feature type="region of interest" description="Disordered" evidence="4">
    <location>
        <begin position="738"/>
        <end position="796"/>
    </location>
</feature>
<dbReference type="PANTHER" id="PTHR13213:SF2">
    <property type="entry name" value="MYB-BINDING PROTEIN 1A"/>
    <property type="match status" value="1"/>
</dbReference>
<name>A0A3B3T2S5_9TELE</name>
<dbReference type="SUPFAM" id="SSF48371">
    <property type="entry name" value="ARM repeat"/>
    <property type="match status" value="1"/>
</dbReference>
<dbReference type="Pfam" id="PF04931">
    <property type="entry name" value="DNA_pol_phi"/>
    <property type="match status" value="1"/>
</dbReference>
<dbReference type="GO" id="GO:0005730">
    <property type="term" value="C:nucleolus"/>
    <property type="evidence" value="ECO:0007669"/>
    <property type="project" value="InterPro"/>
</dbReference>
<dbReference type="OrthoDB" id="342531at2759"/>
<dbReference type="Proteomes" id="UP000261540">
    <property type="component" value="Unplaced"/>
</dbReference>
<dbReference type="CTD" id="10514"/>
<protein>
    <submittedName>
        <fullName evidence="5">MYB binding protein (P160) 1a</fullName>
    </submittedName>
</protein>
<dbReference type="GO" id="GO:0043565">
    <property type="term" value="F:sequence-specific DNA binding"/>
    <property type="evidence" value="ECO:0007669"/>
    <property type="project" value="TreeGrafter"/>
</dbReference>
<evidence type="ECO:0000256" key="2">
    <source>
        <dbReference type="ARBA" id="ARBA00006809"/>
    </source>
</evidence>
<evidence type="ECO:0000256" key="1">
    <source>
        <dbReference type="ARBA" id="ARBA00004123"/>
    </source>
</evidence>
<feature type="compositionally biased region" description="Basic and acidic residues" evidence="4">
    <location>
        <begin position="761"/>
        <end position="774"/>
    </location>
</feature>
<dbReference type="GO" id="GO:0003723">
    <property type="term" value="F:RNA binding"/>
    <property type="evidence" value="ECO:0007669"/>
    <property type="project" value="TreeGrafter"/>
</dbReference>
<dbReference type="GO" id="GO:0003714">
    <property type="term" value="F:transcription corepressor activity"/>
    <property type="evidence" value="ECO:0007669"/>
    <property type="project" value="TreeGrafter"/>
</dbReference>
<organism evidence="5 6">
    <name type="scientific">Paramormyrops kingsleyae</name>
    <dbReference type="NCBI Taxonomy" id="1676925"/>
    <lineage>
        <taxon>Eukaryota</taxon>
        <taxon>Metazoa</taxon>
        <taxon>Chordata</taxon>
        <taxon>Craniata</taxon>
        <taxon>Vertebrata</taxon>
        <taxon>Euteleostomi</taxon>
        <taxon>Actinopterygii</taxon>
        <taxon>Neopterygii</taxon>
        <taxon>Teleostei</taxon>
        <taxon>Osteoglossocephala</taxon>
        <taxon>Osteoglossomorpha</taxon>
        <taxon>Osteoglossiformes</taxon>
        <taxon>Mormyridae</taxon>
        <taxon>Paramormyrops</taxon>
    </lineage>
</organism>
<keyword evidence="3" id="KW-0539">Nucleus</keyword>
<comment type="similarity">
    <text evidence="2">Belongs to the MYBBP1A family.</text>
</comment>
<comment type="subcellular location">
    <subcellularLocation>
        <location evidence="1">Nucleus</location>
    </subcellularLocation>
</comment>
<reference evidence="5" key="2">
    <citation type="submission" date="2025-09" db="UniProtKB">
        <authorList>
            <consortium name="Ensembl"/>
        </authorList>
    </citation>
    <scope>IDENTIFICATION</scope>
</reference>
<proteinExistence type="inferred from homology"/>
<keyword evidence="6" id="KW-1185">Reference proteome</keyword>
<dbReference type="InterPro" id="IPR016024">
    <property type="entry name" value="ARM-type_fold"/>
</dbReference>
<sequence>MGVLSHGMATATRSDMGEIENQQPKPKVSDAKGILKQNREFLDFFWDIAKPDQEVRLKAIDCLVQHLKKSKKPDELKYTLKRLVGGLAHTQEIARPGFSLALAQVLSVFEDVPLQSVLDQVKETHDLQKTKTKLFRNAVFGSFFGVLALSQSARLPKEPQILLQCIQLLQQLARYREHLKDLPKKTMVDILSETSEEVFDEVLLGALQSDLSSAYSTPEQLQLLLVAMQRFPGLFKPKKLKKLLGTSTIITKDTVPKLVEVLKVAGRSMKKEKQLPPVALDVLQVSLRENTFDLFWKDVVVNGLLTDQSGFNSFLCYRLLGAVLPWLSLPQLRQVLSGEVMRHYGEHVVTAQLPGHFKFAPEMEAYVEDFLKECRDSEKQLAVVVAFSTLTNQGYPVVPSAWRVVQHLQPAALQSYVDWLKEMFCRPKLEACLDFSTRRQQKTQEAEDQSKQSVFRLRKWIVPRLTSIVENVQVKKEEDLVMDVARFVFFHAFFAAKKSTPDIPETEATISEPLDEKTREIVVNSFFGLLQYLNHMPSLGESPELAALNEKRAWGVTADGTLWIYCLVQYADVLLSQTKYAYGIRPLTSQQKEAWSSMLESVETLRKKAKAKKLQAGEAAAFQQLFLLMGMYLFKAPEESVDLLRDLQNCVEKAQEKTAEKKKTVVSSKGGAAEQDQPHWVEVMVEILLSLLSQPSRLIRQVCNSVFGRICPYVTQGALNAILEVLDPNRDDEDGALVITDEKEKNMPDEDLDKESEEQDSSDKDSEESDKGSDNDDDDDDDDDDDEDNEEPEVDQNFRTELMKVLQGQHALPNEEVESEEEDLDDEAMMKLDGNIAALFSEQKKKIQAKKDEKEKLRKEKTLVRDFKIKVLDLVEIFLTKQADSPLVLGIIEPLLNVLENAMSSETSQQEEEFLRKTADTFRNQLCKGKRYCKNISDRKDELHAMLERVLSRAQKLSDSSLSLYYFSASLYLVKVLRGPPPAAMGVEKESPTTPAHEAEAMGSVDVDRVTSIYEGALRSFMTHRKSALTGSMFTELFVRFPVLCVRLLDTAVEYIAEGVRYHQQGEACNMVLRGLQTREVQQLLADSRWSEVCERMLDRVVESLRATKGFQMKAVQEKVQKALELSRFLVRNIQQKKLNVNLEPLKKVLLPMNKFEGFRKTGQLEDTYWSVLKLFGVLKPKVEKKKKRKKAEDAEDSGAPEQQSVPKKNKGSLPDSKKRKNRKKPGTQEGKAPEPRAPEVGAPGAGQQGGKKNKKKNKKRKLEEVAVAPAPAPTKKVKAQPPGAKPEKKKRK</sequence>
<evidence type="ECO:0000256" key="4">
    <source>
        <dbReference type="SAM" id="MobiDB-lite"/>
    </source>
</evidence>
<feature type="compositionally biased region" description="Acidic residues" evidence="4">
    <location>
        <begin position="775"/>
        <end position="794"/>
    </location>
</feature>
<feature type="compositionally biased region" description="Basic residues" evidence="4">
    <location>
        <begin position="1252"/>
        <end position="1261"/>
    </location>
</feature>
<evidence type="ECO:0000313" key="6">
    <source>
        <dbReference type="Proteomes" id="UP000261540"/>
    </source>
</evidence>
<accession>A0A3B3T2S5</accession>
<dbReference type="PANTHER" id="PTHR13213">
    <property type="entry name" value="MYB-BINDING PROTEIN 1A FAMILY MEMBER"/>
    <property type="match status" value="1"/>
</dbReference>
<dbReference type="STRING" id="1676925.ENSPKIP00000037412"/>
<reference evidence="5" key="1">
    <citation type="submission" date="2025-08" db="UniProtKB">
        <authorList>
            <consortium name="Ensembl"/>
        </authorList>
    </citation>
    <scope>IDENTIFICATION</scope>
</reference>
<dbReference type="GeneTree" id="ENSGT00390000017457"/>
<feature type="region of interest" description="Disordered" evidence="4">
    <location>
        <begin position="1"/>
        <end position="30"/>
    </location>
</feature>